<dbReference type="EMBL" id="CP000089">
    <property type="protein sequence ID" value="AAZ48031.1"/>
    <property type="molecule type" value="Genomic_DNA"/>
</dbReference>
<keyword evidence="2" id="KW-1133">Transmembrane helix</keyword>
<evidence type="ECO:0000256" key="1">
    <source>
        <dbReference type="SAM" id="MobiDB-lite"/>
    </source>
</evidence>
<protein>
    <submittedName>
        <fullName evidence="3">Uncharacterized protein</fullName>
    </submittedName>
</protein>
<reference evidence="3" key="1">
    <citation type="submission" date="2005-08" db="EMBL/GenBank/DDBJ databases">
        <title>Complete sequence of Dechloromonas aromatica RCB.</title>
        <authorList>
            <person name="Salinero K.K."/>
            <person name="Copeland A."/>
            <person name="Lucas S."/>
            <person name="Lapidus A."/>
            <person name="Barry K."/>
            <person name="Detter J.C."/>
            <person name="Glavina T."/>
            <person name="Hammon N."/>
            <person name="Israni S."/>
            <person name="Pitluck S."/>
            <person name="Di Bartolo G."/>
            <person name="Trong S."/>
            <person name="Schmutz J."/>
            <person name="Larimer F."/>
            <person name="Land M."/>
            <person name="Ivanova N."/>
            <person name="Richardson P."/>
        </authorList>
    </citation>
    <scope>NUCLEOTIDE SEQUENCE</scope>
    <source>
        <strain evidence="3">RCB</strain>
    </source>
</reference>
<evidence type="ECO:0000313" key="3">
    <source>
        <dbReference type="EMBL" id="AAZ48031.1"/>
    </source>
</evidence>
<feature type="region of interest" description="Disordered" evidence="1">
    <location>
        <begin position="74"/>
        <end position="125"/>
    </location>
</feature>
<dbReference type="eggNOG" id="ENOG5033ACI">
    <property type="taxonomic scope" value="Bacteria"/>
</dbReference>
<gene>
    <name evidence="3" type="ordered locus">Daro_3301</name>
</gene>
<dbReference type="KEGG" id="dar:Daro_3301"/>
<dbReference type="STRING" id="159087.Daro_3301"/>
<keyword evidence="2" id="KW-0812">Transmembrane</keyword>
<feature type="compositionally biased region" description="Polar residues" evidence="1">
    <location>
        <begin position="76"/>
        <end position="87"/>
    </location>
</feature>
<name>Q47AV0_DECAR</name>
<evidence type="ECO:0000256" key="2">
    <source>
        <dbReference type="SAM" id="Phobius"/>
    </source>
</evidence>
<dbReference type="AlphaFoldDB" id="Q47AV0"/>
<accession>Q47AV0</accession>
<feature type="transmembrane region" description="Helical" evidence="2">
    <location>
        <begin position="30"/>
        <end position="63"/>
    </location>
</feature>
<keyword evidence="2" id="KW-0472">Membrane</keyword>
<organism evidence="3">
    <name type="scientific">Dechloromonas aromatica (strain RCB)</name>
    <dbReference type="NCBI Taxonomy" id="159087"/>
    <lineage>
        <taxon>Bacteria</taxon>
        <taxon>Pseudomonadati</taxon>
        <taxon>Pseudomonadota</taxon>
        <taxon>Betaproteobacteria</taxon>
        <taxon>Rhodocyclales</taxon>
        <taxon>Azonexaceae</taxon>
        <taxon>Dechloromonas</taxon>
    </lineage>
</organism>
<proteinExistence type="predicted"/>
<sequence>MGNERQYQQFGPNALGRPPQGPLAKLIAFVLSAVFLVLAFMFSLVALAVVAVVGLALGGWLWWRTRQLRQEIKRQWSAQQQDATGKPTNGPAYQPSPQQQGATIIEGEAVRMADEPAGTPTRRVE</sequence>
<dbReference type="HOGENOM" id="CLU_168763_0_0_4"/>